<evidence type="ECO:0000259" key="1">
    <source>
        <dbReference type="Pfam" id="PF12937"/>
    </source>
</evidence>
<dbReference type="SUPFAM" id="SSF81383">
    <property type="entry name" value="F-box domain"/>
    <property type="match status" value="1"/>
</dbReference>
<dbReference type="Proteomes" id="UP001383192">
    <property type="component" value="Unassembled WGS sequence"/>
</dbReference>
<protein>
    <recommendedName>
        <fullName evidence="1">F-box domain-containing protein</fullName>
    </recommendedName>
</protein>
<name>A0AAW0BH85_9AGAR</name>
<dbReference type="InterPro" id="IPR001810">
    <property type="entry name" value="F-box_dom"/>
</dbReference>
<evidence type="ECO:0000313" key="3">
    <source>
        <dbReference type="Proteomes" id="UP001383192"/>
    </source>
</evidence>
<comment type="caution">
    <text evidence="2">The sequence shown here is derived from an EMBL/GenBank/DDBJ whole genome shotgun (WGS) entry which is preliminary data.</text>
</comment>
<dbReference type="InterPro" id="IPR032675">
    <property type="entry name" value="LRR_dom_sf"/>
</dbReference>
<organism evidence="2 3">
    <name type="scientific">Paramarasmius palmivorus</name>
    <dbReference type="NCBI Taxonomy" id="297713"/>
    <lineage>
        <taxon>Eukaryota</taxon>
        <taxon>Fungi</taxon>
        <taxon>Dikarya</taxon>
        <taxon>Basidiomycota</taxon>
        <taxon>Agaricomycotina</taxon>
        <taxon>Agaricomycetes</taxon>
        <taxon>Agaricomycetidae</taxon>
        <taxon>Agaricales</taxon>
        <taxon>Marasmiineae</taxon>
        <taxon>Marasmiaceae</taxon>
        <taxon>Paramarasmius</taxon>
    </lineage>
</organism>
<dbReference type="Gene3D" id="3.80.10.10">
    <property type="entry name" value="Ribonuclease Inhibitor"/>
    <property type="match status" value="1"/>
</dbReference>
<dbReference type="SUPFAM" id="SSF52047">
    <property type="entry name" value="RNI-like"/>
    <property type="match status" value="1"/>
</dbReference>
<dbReference type="AlphaFoldDB" id="A0AAW0BH85"/>
<feature type="domain" description="F-box" evidence="1">
    <location>
        <begin position="20"/>
        <end position="67"/>
    </location>
</feature>
<dbReference type="EMBL" id="JAYKXP010000106">
    <property type="protein sequence ID" value="KAK7026120.1"/>
    <property type="molecule type" value="Genomic_DNA"/>
</dbReference>
<sequence length="429" mass="48417">MSVVPDRDVLKTSHPTPYFPTELLCEIFKYLIPQRPEDDFGLVLTHVCRHWRDIAIGLHFLWTFPDFRSPELAKEMLKRSGQAPLRIQFKHCDLKFPSTGVSPDEYLIPRIQLLSEALLHSHRLETIELDIDCISLEALVEKHKKAAPSLRSLHITSDDGSHLPIDFLGGTAPLLVDMALNGCGLEYNSPLLSNLTSLKLTGGYETDLEERFCDALHFMPVLECLYLDEVYYEAPAANTPVANLPMLRKLDIKCSYLDSSRIFNHISFPGTALVQITVFDIDVIDATVNEMDTFWADVTRVFSPNFCPGYQRDVKTLAATGADTTSFVLRTWHTPLPPGFSTSNSEHAALYPPNVSTRINWSKKGSAQYGDRVLFETIFKATFRTLHTLQFPALETIAFPADLMKYALTSHWPSKPLQKLILHGSCYVE</sequence>
<dbReference type="InterPro" id="IPR036047">
    <property type="entry name" value="F-box-like_dom_sf"/>
</dbReference>
<accession>A0AAW0BH85</accession>
<evidence type="ECO:0000313" key="2">
    <source>
        <dbReference type="EMBL" id="KAK7026120.1"/>
    </source>
</evidence>
<dbReference type="Pfam" id="PF12937">
    <property type="entry name" value="F-box-like"/>
    <property type="match status" value="1"/>
</dbReference>
<keyword evidence="3" id="KW-1185">Reference proteome</keyword>
<gene>
    <name evidence="2" type="ORF">VNI00_015695</name>
</gene>
<reference evidence="2 3" key="1">
    <citation type="submission" date="2024-01" db="EMBL/GenBank/DDBJ databases">
        <title>A draft genome for a cacao thread blight-causing isolate of Paramarasmius palmivorus.</title>
        <authorList>
            <person name="Baruah I.K."/>
            <person name="Bukari Y."/>
            <person name="Amoako-Attah I."/>
            <person name="Meinhardt L.W."/>
            <person name="Bailey B.A."/>
            <person name="Cohen S.P."/>
        </authorList>
    </citation>
    <scope>NUCLEOTIDE SEQUENCE [LARGE SCALE GENOMIC DNA]</scope>
    <source>
        <strain evidence="2 3">GH-12</strain>
    </source>
</reference>
<dbReference type="Gene3D" id="1.20.1280.50">
    <property type="match status" value="1"/>
</dbReference>
<proteinExistence type="predicted"/>